<dbReference type="SMART" id="SM00331">
    <property type="entry name" value="PP2C_SIG"/>
    <property type="match status" value="1"/>
</dbReference>
<dbReference type="EMBL" id="LNQE01000283">
    <property type="protein sequence ID" value="KUG27847.1"/>
    <property type="molecule type" value="Genomic_DNA"/>
</dbReference>
<dbReference type="SUPFAM" id="SSF81606">
    <property type="entry name" value="PP2C-like"/>
    <property type="match status" value="1"/>
</dbReference>
<comment type="caution">
    <text evidence="3">The sequence shown here is derived from an EMBL/GenBank/DDBJ whole genome shotgun (WGS) entry which is preliminary data.</text>
</comment>
<dbReference type="PANTHER" id="PTHR43156:SF2">
    <property type="entry name" value="STAGE II SPORULATION PROTEIN E"/>
    <property type="match status" value="1"/>
</dbReference>
<dbReference type="AlphaFoldDB" id="A0A0W8G3V9"/>
<accession>A0A0W8G3V9</accession>
<name>A0A0W8G3V9_9ZZZZ</name>
<keyword evidence="1" id="KW-0378">Hydrolase</keyword>
<feature type="domain" description="PPM-type phosphatase" evidence="2">
    <location>
        <begin position="1"/>
        <end position="223"/>
    </location>
</feature>
<evidence type="ECO:0000259" key="2">
    <source>
        <dbReference type="SMART" id="SM00331"/>
    </source>
</evidence>
<sequence>MAGVNLPCDETGGDYFDYFPIRRGEMTELAVVIGDVTGHGVPSALLMATGRALLLAAGQEVAGGDEAPPPWRRLSVANRLLAEDVGDSGRFMTLLWVEIHPETGRVRWVRAGHDPAYLLGPEGRPHVELMGSGLPLGIVPDMLYQEQEAVLAPGQVLLMGTDGIWEARDASGAMYGKARFLAVAGRHAAKPAAAIRDAVLADLAAFKDGLPFEDDVTLVVVVRSGTA</sequence>
<evidence type="ECO:0000313" key="3">
    <source>
        <dbReference type="EMBL" id="KUG27847.1"/>
    </source>
</evidence>
<protein>
    <submittedName>
        <fullName evidence="3">Serine phosphatase rsbu, regulator of sigma subunit</fullName>
    </submittedName>
</protein>
<proteinExistence type="predicted"/>
<organism evidence="3">
    <name type="scientific">hydrocarbon metagenome</name>
    <dbReference type="NCBI Taxonomy" id="938273"/>
    <lineage>
        <taxon>unclassified sequences</taxon>
        <taxon>metagenomes</taxon>
        <taxon>ecological metagenomes</taxon>
    </lineage>
</organism>
<gene>
    <name evidence="3" type="ORF">ASZ90_002303</name>
</gene>
<dbReference type="Pfam" id="PF07228">
    <property type="entry name" value="SpoIIE"/>
    <property type="match status" value="1"/>
</dbReference>
<dbReference type="PANTHER" id="PTHR43156">
    <property type="entry name" value="STAGE II SPORULATION PROTEIN E-RELATED"/>
    <property type="match status" value="1"/>
</dbReference>
<dbReference type="InterPro" id="IPR001932">
    <property type="entry name" value="PPM-type_phosphatase-like_dom"/>
</dbReference>
<dbReference type="InterPro" id="IPR052016">
    <property type="entry name" value="Bact_Sigma-Reg"/>
</dbReference>
<dbReference type="Gene3D" id="3.60.40.10">
    <property type="entry name" value="PPM-type phosphatase domain"/>
    <property type="match status" value="1"/>
</dbReference>
<evidence type="ECO:0000256" key="1">
    <source>
        <dbReference type="ARBA" id="ARBA00022801"/>
    </source>
</evidence>
<dbReference type="GO" id="GO:0016791">
    <property type="term" value="F:phosphatase activity"/>
    <property type="evidence" value="ECO:0007669"/>
    <property type="project" value="TreeGrafter"/>
</dbReference>
<dbReference type="InterPro" id="IPR036457">
    <property type="entry name" value="PPM-type-like_dom_sf"/>
</dbReference>
<reference evidence="3" key="1">
    <citation type="journal article" date="2015" name="Proc. Natl. Acad. Sci. U.S.A.">
        <title>Networks of energetic and metabolic interactions define dynamics in microbial communities.</title>
        <authorList>
            <person name="Embree M."/>
            <person name="Liu J.K."/>
            <person name="Al-Bassam M.M."/>
            <person name="Zengler K."/>
        </authorList>
    </citation>
    <scope>NUCLEOTIDE SEQUENCE</scope>
</reference>